<gene>
    <name evidence="6" type="ORF">AAG570_006203</name>
</gene>
<dbReference type="InterPro" id="IPR029448">
    <property type="entry name" value="FANCD2"/>
</dbReference>
<comment type="caution">
    <text evidence="6">The sequence shown here is derived from an EMBL/GenBank/DDBJ whole genome shotgun (WGS) entry which is preliminary data.</text>
</comment>
<dbReference type="Pfam" id="PF14631">
    <property type="entry name" value="FancD2"/>
    <property type="match status" value="1"/>
</dbReference>
<evidence type="ECO:0000256" key="5">
    <source>
        <dbReference type="ARBA" id="ARBA00093456"/>
    </source>
</evidence>
<dbReference type="GO" id="GO:0005634">
    <property type="term" value="C:nucleus"/>
    <property type="evidence" value="ECO:0007669"/>
    <property type="project" value="UniProtKB-SubCell"/>
</dbReference>
<reference evidence="6 7" key="1">
    <citation type="submission" date="2024-07" db="EMBL/GenBank/DDBJ databases">
        <title>Chromosome-level genome assembly of the water stick insect Ranatra chinensis (Heteroptera: Nepidae).</title>
        <authorList>
            <person name="Liu X."/>
        </authorList>
    </citation>
    <scope>NUCLEOTIDE SEQUENCE [LARGE SCALE GENOMIC DNA]</scope>
    <source>
        <strain evidence="6">Cailab_2021Rc</strain>
        <tissue evidence="6">Muscle</tissue>
    </source>
</reference>
<keyword evidence="3" id="KW-0832">Ubl conjugation</keyword>
<keyword evidence="7" id="KW-1185">Reference proteome</keyword>
<comment type="subcellular location">
    <subcellularLocation>
        <location evidence="1">Nucleus</location>
    </subcellularLocation>
</comment>
<name>A0ABD0XXB7_9HEMI</name>
<dbReference type="EMBL" id="JBFDAA010000019">
    <property type="protein sequence ID" value="KAL1115914.1"/>
    <property type="molecule type" value="Genomic_DNA"/>
</dbReference>
<keyword evidence="2" id="KW-1017">Isopeptide bond</keyword>
<feature type="non-terminal residue" evidence="6">
    <location>
        <position position="1"/>
    </location>
</feature>
<dbReference type="PANTHER" id="PTHR32086:SF0">
    <property type="entry name" value="FANCONI ANEMIA GROUP D2 PROTEIN"/>
    <property type="match status" value="1"/>
</dbReference>
<keyword evidence="4" id="KW-0539">Nucleus</keyword>
<evidence type="ECO:0000256" key="1">
    <source>
        <dbReference type="ARBA" id="ARBA00004123"/>
    </source>
</evidence>
<evidence type="ECO:0000256" key="2">
    <source>
        <dbReference type="ARBA" id="ARBA00022499"/>
    </source>
</evidence>
<evidence type="ECO:0000313" key="6">
    <source>
        <dbReference type="EMBL" id="KAL1115914.1"/>
    </source>
</evidence>
<dbReference type="Proteomes" id="UP001558652">
    <property type="component" value="Unassembled WGS sequence"/>
</dbReference>
<dbReference type="AlphaFoldDB" id="A0ABD0XXB7"/>
<evidence type="ECO:0000256" key="4">
    <source>
        <dbReference type="ARBA" id="ARBA00023242"/>
    </source>
</evidence>
<organism evidence="6 7">
    <name type="scientific">Ranatra chinensis</name>
    <dbReference type="NCBI Taxonomy" id="642074"/>
    <lineage>
        <taxon>Eukaryota</taxon>
        <taxon>Metazoa</taxon>
        <taxon>Ecdysozoa</taxon>
        <taxon>Arthropoda</taxon>
        <taxon>Hexapoda</taxon>
        <taxon>Insecta</taxon>
        <taxon>Pterygota</taxon>
        <taxon>Neoptera</taxon>
        <taxon>Paraneoptera</taxon>
        <taxon>Hemiptera</taxon>
        <taxon>Heteroptera</taxon>
        <taxon>Panheteroptera</taxon>
        <taxon>Nepomorpha</taxon>
        <taxon>Nepidae</taxon>
        <taxon>Ranatrinae</taxon>
        <taxon>Ranatra</taxon>
    </lineage>
</organism>
<comment type="similarity">
    <text evidence="5">Belongs to the Fanconi anemia protein FANCD2 family.</text>
</comment>
<evidence type="ECO:0000256" key="3">
    <source>
        <dbReference type="ARBA" id="ARBA00022843"/>
    </source>
</evidence>
<accession>A0ABD0XXB7</accession>
<proteinExistence type="inferred from homology"/>
<protein>
    <submittedName>
        <fullName evidence="6">Uncharacterized protein</fullName>
    </submittedName>
</protein>
<sequence>RNDGLEASFQYCIDDDIDDPIVLNLTDAIVRDEGATVNHIPCVALPSLLRVIRSLELADMTEIDALLGCSVTMPDPAVINTFGMQDVHIQKMVLDCLFHACNWFREIVNSFVYQIKDGSPEKILMRMRAMTHLQATISTCLPLAVSYSPPTYYYSATPSKGTSITDKLKK</sequence>
<evidence type="ECO:0000313" key="7">
    <source>
        <dbReference type="Proteomes" id="UP001558652"/>
    </source>
</evidence>
<dbReference type="PANTHER" id="PTHR32086">
    <property type="entry name" value="FANCONI ANEMIA GROUP D2 PROTEIN"/>
    <property type="match status" value="1"/>
</dbReference>